<dbReference type="Gene3D" id="3.40.50.300">
    <property type="entry name" value="P-loop containing nucleotide triphosphate hydrolases"/>
    <property type="match status" value="1"/>
</dbReference>
<dbReference type="GO" id="GO:0005886">
    <property type="term" value="C:plasma membrane"/>
    <property type="evidence" value="ECO:0007669"/>
    <property type="project" value="UniProtKB-SubCell"/>
</dbReference>
<keyword evidence="10" id="KW-0547">Nucleotide-binding</keyword>
<organism evidence="20 21">
    <name type="scientific">Gordonia rhizosphera NBRC 16068</name>
    <dbReference type="NCBI Taxonomy" id="1108045"/>
    <lineage>
        <taxon>Bacteria</taxon>
        <taxon>Bacillati</taxon>
        <taxon>Actinomycetota</taxon>
        <taxon>Actinomycetes</taxon>
        <taxon>Mycobacteriales</taxon>
        <taxon>Gordoniaceae</taxon>
        <taxon>Gordonia</taxon>
    </lineage>
</organism>
<feature type="transmembrane region" description="Helical" evidence="17">
    <location>
        <begin position="185"/>
        <end position="202"/>
    </location>
</feature>
<reference evidence="20 21" key="1">
    <citation type="submission" date="2012-08" db="EMBL/GenBank/DDBJ databases">
        <title>Whole genome shotgun sequence of Gordonia rhizosphera NBRC 16068.</title>
        <authorList>
            <person name="Takarada H."/>
            <person name="Isaki S."/>
            <person name="Hosoyama A."/>
            <person name="Tsuchikane K."/>
            <person name="Katsumata H."/>
            <person name="Baba S."/>
            <person name="Ohji S."/>
            <person name="Yamazaki S."/>
            <person name="Fujita N."/>
        </authorList>
    </citation>
    <scope>NUCLEOTIDE SEQUENCE [LARGE SCALE GENOMIC DNA]</scope>
    <source>
        <strain evidence="20 21">NBRC 16068</strain>
    </source>
</reference>
<dbReference type="CDD" id="cd05387">
    <property type="entry name" value="BY-kinase"/>
    <property type="match status" value="1"/>
</dbReference>
<evidence type="ECO:0000256" key="10">
    <source>
        <dbReference type="ARBA" id="ARBA00022741"/>
    </source>
</evidence>
<dbReference type="eggNOG" id="COG3944">
    <property type="taxonomic scope" value="Bacteria"/>
</dbReference>
<evidence type="ECO:0000256" key="17">
    <source>
        <dbReference type="SAM" id="Phobius"/>
    </source>
</evidence>
<protein>
    <recommendedName>
        <fullName evidence="5">non-specific protein-tyrosine kinase</fullName>
        <ecNumber evidence="5">2.7.10.2</ecNumber>
    </recommendedName>
</protein>
<dbReference type="STRING" id="1108045.GORHZ_127_00280"/>
<dbReference type="RefSeq" id="WP_006334704.1">
    <property type="nucleotide sequence ID" value="NZ_BAHC01000127.1"/>
</dbReference>
<keyword evidence="12" id="KW-0067">ATP-binding</keyword>
<evidence type="ECO:0000256" key="8">
    <source>
        <dbReference type="ARBA" id="ARBA00022679"/>
    </source>
</evidence>
<dbReference type="PANTHER" id="PTHR32309">
    <property type="entry name" value="TYROSINE-PROTEIN KINASE"/>
    <property type="match status" value="1"/>
</dbReference>
<comment type="subcellular location">
    <subcellularLocation>
        <location evidence="1">Cell inner membrane</location>
        <topology evidence="1">Multi-pass membrane protein</topology>
    </subcellularLocation>
</comment>
<dbReference type="GO" id="GO:0005524">
    <property type="term" value="F:ATP binding"/>
    <property type="evidence" value="ECO:0007669"/>
    <property type="project" value="UniProtKB-KW"/>
</dbReference>
<keyword evidence="7" id="KW-0997">Cell inner membrane</keyword>
<evidence type="ECO:0000256" key="7">
    <source>
        <dbReference type="ARBA" id="ARBA00022519"/>
    </source>
</evidence>
<evidence type="ECO:0000256" key="6">
    <source>
        <dbReference type="ARBA" id="ARBA00022475"/>
    </source>
</evidence>
<keyword evidence="14 17" id="KW-0472">Membrane</keyword>
<comment type="catalytic activity">
    <reaction evidence="16">
        <text>L-tyrosyl-[protein] + ATP = O-phospho-L-tyrosyl-[protein] + ADP + H(+)</text>
        <dbReference type="Rhea" id="RHEA:10596"/>
        <dbReference type="Rhea" id="RHEA-COMP:10136"/>
        <dbReference type="Rhea" id="RHEA-COMP:20101"/>
        <dbReference type="ChEBI" id="CHEBI:15378"/>
        <dbReference type="ChEBI" id="CHEBI:30616"/>
        <dbReference type="ChEBI" id="CHEBI:46858"/>
        <dbReference type="ChEBI" id="CHEBI:61978"/>
        <dbReference type="ChEBI" id="CHEBI:456216"/>
        <dbReference type="EC" id="2.7.10.2"/>
    </reaction>
</comment>
<dbReference type="eggNOG" id="COG0489">
    <property type="taxonomic scope" value="Bacteria"/>
</dbReference>
<evidence type="ECO:0000256" key="5">
    <source>
        <dbReference type="ARBA" id="ARBA00011903"/>
    </source>
</evidence>
<comment type="similarity">
    <text evidence="2">Belongs to the CpsC/CapA family.</text>
</comment>
<evidence type="ECO:0000256" key="2">
    <source>
        <dbReference type="ARBA" id="ARBA00006683"/>
    </source>
</evidence>
<accession>K6VWS8</accession>
<proteinExistence type="inferred from homology"/>
<evidence type="ECO:0000259" key="18">
    <source>
        <dbReference type="Pfam" id="PF02706"/>
    </source>
</evidence>
<keyword evidence="15" id="KW-0829">Tyrosine-protein kinase</keyword>
<evidence type="ECO:0000256" key="14">
    <source>
        <dbReference type="ARBA" id="ARBA00023136"/>
    </source>
</evidence>
<dbReference type="InterPro" id="IPR027417">
    <property type="entry name" value="P-loop_NTPase"/>
</dbReference>
<evidence type="ECO:0000256" key="11">
    <source>
        <dbReference type="ARBA" id="ARBA00022777"/>
    </source>
</evidence>
<evidence type="ECO:0000256" key="13">
    <source>
        <dbReference type="ARBA" id="ARBA00022989"/>
    </source>
</evidence>
<keyword evidence="21" id="KW-1185">Reference proteome</keyword>
<comment type="caution">
    <text evidence="20">The sequence shown here is derived from an EMBL/GenBank/DDBJ whole genome shotgun (WGS) entry which is preliminary data.</text>
</comment>
<dbReference type="GO" id="GO:0004715">
    <property type="term" value="F:non-membrane spanning protein tyrosine kinase activity"/>
    <property type="evidence" value="ECO:0007669"/>
    <property type="project" value="UniProtKB-EC"/>
</dbReference>
<evidence type="ECO:0000313" key="21">
    <source>
        <dbReference type="Proteomes" id="UP000008363"/>
    </source>
</evidence>
<keyword evidence="13 17" id="KW-1133">Transmembrane helix</keyword>
<keyword evidence="9 17" id="KW-0812">Transmembrane</keyword>
<gene>
    <name evidence="20" type="ORF">GORHZ_127_00280</name>
</gene>
<evidence type="ECO:0000256" key="3">
    <source>
        <dbReference type="ARBA" id="ARBA00007316"/>
    </source>
</evidence>
<evidence type="ECO:0000256" key="9">
    <source>
        <dbReference type="ARBA" id="ARBA00022692"/>
    </source>
</evidence>
<dbReference type="InterPro" id="IPR050445">
    <property type="entry name" value="Bact_polysacc_biosynth/exp"/>
</dbReference>
<dbReference type="InterPro" id="IPR025669">
    <property type="entry name" value="AAA_dom"/>
</dbReference>
<evidence type="ECO:0000256" key="15">
    <source>
        <dbReference type="ARBA" id="ARBA00023137"/>
    </source>
</evidence>
<keyword evidence="8" id="KW-0808">Transferase</keyword>
<dbReference type="Pfam" id="PF02706">
    <property type="entry name" value="Wzz"/>
    <property type="match status" value="1"/>
</dbReference>
<feature type="transmembrane region" description="Helical" evidence="17">
    <location>
        <begin position="20"/>
        <end position="40"/>
    </location>
</feature>
<dbReference type="AlphaFoldDB" id="K6VWS8"/>
<keyword evidence="6" id="KW-1003">Cell membrane</keyword>
<dbReference type="Proteomes" id="UP000008363">
    <property type="component" value="Unassembled WGS sequence"/>
</dbReference>
<evidence type="ECO:0000256" key="4">
    <source>
        <dbReference type="ARBA" id="ARBA00008883"/>
    </source>
</evidence>
<evidence type="ECO:0000256" key="12">
    <source>
        <dbReference type="ARBA" id="ARBA00022840"/>
    </source>
</evidence>
<name>K6VWS8_9ACTN</name>
<dbReference type="EC" id="2.7.10.2" evidence="5"/>
<evidence type="ECO:0000313" key="20">
    <source>
        <dbReference type="EMBL" id="GAB91340.1"/>
    </source>
</evidence>
<evidence type="ECO:0000259" key="19">
    <source>
        <dbReference type="Pfam" id="PF13614"/>
    </source>
</evidence>
<keyword evidence="11" id="KW-0418">Kinase</keyword>
<dbReference type="FunFam" id="3.40.50.300:FF:000527">
    <property type="entry name" value="Tyrosine-protein kinase etk"/>
    <property type="match status" value="1"/>
</dbReference>
<dbReference type="InterPro" id="IPR003856">
    <property type="entry name" value="LPS_length_determ_N"/>
</dbReference>
<dbReference type="PANTHER" id="PTHR32309:SF31">
    <property type="entry name" value="CAPSULAR EXOPOLYSACCHARIDE FAMILY"/>
    <property type="match status" value="1"/>
</dbReference>
<evidence type="ECO:0000256" key="1">
    <source>
        <dbReference type="ARBA" id="ARBA00004429"/>
    </source>
</evidence>
<comment type="similarity">
    <text evidence="3">Belongs to the CpsD/CapB family.</text>
</comment>
<feature type="domain" description="AAA" evidence="19">
    <location>
        <begin position="278"/>
        <end position="391"/>
    </location>
</feature>
<dbReference type="NCBIfam" id="TIGR01007">
    <property type="entry name" value="eps_fam"/>
    <property type="match status" value="1"/>
</dbReference>
<dbReference type="EMBL" id="BAHC01000127">
    <property type="protein sequence ID" value="GAB91340.1"/>
    <property type="molecule type" value="Genomic_DNA"/>
</dbReference>
<dbReference type="InterPro" id="IPR005702">
    <property type="entry name" value="Wzc-like_C"/>
</dbReference>
<evidence type="ECO:0000256" key="16">
    <source>
        <dbReference type="ARBA" id="ARBA00051245"/>
    </source>
</evidence>
<dbReference type="Pfam" id="PF13614">
    <property type="entry name" value="AAA_31"/>
    <property type="match status" value="1"/>
</dbReference>
<comment type="similarity">
    <text evidence="4">Belongs to the etk/wzc family.</text>
</comment>
<dbReference type="SUPFAM" id="SSF52540">
    <property type="entry name" value="P-loop containing nucleoside triphosphate hydrolases"/>
    <property type="match status" value="1"/>
</dbReference>
<feature type="domain" description="Polysaccharide chain length determinant N-terminal" evidence="18">
    <location>
        <begin position="11"/>
        <end position="93"/>
    </location>
</feature>
<dbReference type="GO" id="GO:0042802">
    <property type="term" value="F:identical protein binding"/>
    <property type="evidence" value="ECO:0007669"/>
    <property type="project" value="UniProtKB-ARBA"/>
</dbReference>
<sequence>MAAGERDIAHELWSVIHHRWWLVVLLSLLGGALALSASLMRTPVYAATATLYVTANTGPGGALEAYQGSLASQQRVESYTKLVESDAVLNRAIAGSGLRISVDEARSMLAAYTTPETVLLSISANSPDGDGAVELADSVAASLVDYVNTLETPPGGGEASARLTIVSPATLSEGPISPRITRSTGLGFVFGALVGLAVCFGWERFDNRVRSKEDLGFALGSPVVGSVPADESVGNGGVLEFSDSGTAATEAYRKLRTNLAFVNVDSEFSLLGVTSPRPGDGKTSTSLNLAASFAELGQRVVVVDCDLRRPTVALRVGANGGVGLADVLSGSASLVDVIQRDRIRDFDLLASGPPVPNPSQLLASEKMGRVLSELREHYDLVICDTPPVLLVADACVVGQRVDGLIVVARAGRTSRKDVADVGSQLSSAGVRVLGSVLNRVPVNPAEYGYAGYSGRGYSGDGIRAHSDLGQFETTTER</sequence>